<dbReference type="Proteomes" id="UP000292424">
    <property type="component" value="Chromosome"/>
</dbReference>
<dbReference type="AlphaFoldDB" id="A0A5P2G1V0"/>
<evidence type="ECO:0000313" key="2">
    <source>
        <dbReference type="Proteomes" id="UP000292424"/>
    </source>
</evidence>
<dbReference type="OrthoDB" id="982085at2"/>
<gene>
    <name evidence="1" type="ORF">E0W69_014335</name>
</gene>
<organism evidence="1 2">
    <name type="scientific">Rhizosphaericola mali</name>
    <dbReference type="NCBI Taxonomy" id="2545455"/>
    <lineage>
        <taxon>Bacteria</taxon>
        <taxon>Pseudomonadati</taxon>
        <taxon>Bacteroidota</taxon>
        <taxon>Chitinophagia</taxon>
        <taxon>Chitinophagales</taxon>
        <taxon>Chitinophagaceae</taxon>
        <taxon>Rhizosphaericola</taxon>
    </lineage>
</organism>
<name>A0A5P2G1V0_9BACT</name>
<keyword evidence="2" id="KW-1185">Reference proteome</keyword>
<accession>A0A5P2G1V0</accession>
<dbReference type="KEGG" id="arac:E0W69_014335"/>
<evidence type="ECO:0008006" key="3">
    <source>
        <dbReference type="Google" id="ProtNLM"/>
    </source>
</evidence>
<protein>
    <recommendedName>
        <fullName evidence="3">DUF937 domain-containing protein</fullName>
    </recommendedName>
</protein>
<dbReference type="EMBL" id="CP044016">
    <property type="protein sequence ID" value="QES89786.1"/>
    <property type="molecule type" value="Genomic_DNA"/>
</dbReference>
<reference evidence="1 2" key="1">
    <citation type="submission" date="2019-09" db="EMBL/GenBank/DDBJ databases">
        <title>Complete genome sequence of Arachidicoccus sp. B3-10 isolated from apple orchard soil.</title>
        <authorList>
            <person name="Kim H.S."/>
            <person name="Han K.-I."/>
            <person name="Suh M.K."/>
            <person name="Lee K.C."/>
            <person name="Eom M.K."/>
            <person name="Kim J.-S."/>
            <person name="Kang S.W."/>
            <person name="Sin Y."/>
            <person name="Lee J.-S."/>
        </authorList>
    </citation>
    <scope>NUCLEOTIDE SEQUENCE [LARGE SCALE GENOMIC DNA]</scope>
    <source>
        <strain evidence="1 2">B3-10</strain>
    </source>
</reference>
<dbReference type="RefSeq" id="WP_131330744.1">
    <property type="nucleotide sequence ID" value="NZ_CP044016.1"/>
</dbReference>
<proteinExistence type="predicted"/>
<evidence type="ECO:0000313" key="1">
    <source>
        <dbReference type="EMBL" id="QES89786.1"/>
    </source>
</evidence>
<sequence>MFEELLNKAKETAVSLVKEHPDAPSEHAEGIAAGAMESVSEELKSVVSSGNFSSLTAIFSENGVDQNNDHVKNIVGSFANKLVNQFSIDNDKANTLSSSLIPTILTKVKEELGDGKLDLKSLMSKLSFSDMMKIMGSAGSGEGGLLGKLKGVFGK</sequence>